<dbReference type="Pfam" id="PF13487">
    <property type="entry name" value="HD_5"/>
    <property type="match status" value="1"/>
</dbReference>
<dbReference type="InterPro" id="IPR037522">
    <property type="entry name" value="HD_GYP_dom"/>
</dbReference>
<keyword evidence="4" id="KW-1185">Reference proteome</keyword>
<dbReference type="NCBIfam" id="TIGR00229">
    <property type="entry name" value="sensory_box"/>
    <property type="match status" value="1"/>
</dbReference>
<dbReference type="OrthoDB" id="9759601at2"/>
<reference evidence="4" key="1">
    <citation type="submission" date="2012-01" db="EMBL/GenBank/DDBJ databases">
        <title>Complete sequence of chromosome of Thermobacillus composti KWC4.</title>
        <authorList>
            <person name="Lucas S."/>
            <person name="Han J."/>
            <person name="Lapidus A."/>
            <person name="Cheng J.-F."/>
            <person name="Goodwin L."/>
            <person name="Pitluck S."/>
            <person name="Peters L."/>
            <person name="Ovchinnikova G."/>
            <person name="Teshima H."/>
            <person name="Detter J.C."/>
            <person name="Han C."/>
            <person name="Tapia R."/>
            <person name="Land M."/>
            <person name="Hauser L."/>
            <person name="Kyrpides N."/>
            <person name="Ivanova N."/>
            <person name="Pagani I."/>
            <person name="Anderson I."/>
            <person name="Woyke T."/>
        </authorList>
    </citation>
    <scope>NUCLEOTIDE SEQUENCE [LARGE SCALE GENOMIC DNA]</scope>
    <source>
        <strain evidence="4">DSM 18247 / JCM 13945 / KWC4</strain>
    </source>
</reference>
<dbReference type="InterPro" id="IPR003607">
    <property type="entry name" value="HD/PDEase_dom"/>
</dbReference>
<organism evidence="3 4">
    <name type="scientific">Thermobacillus composti (strain DSM 18247 / JCM 13945 / KWC4)</name>
    <dbReference type="NCBI Taxonomy" id="717605"/>
    <lineage>
        <taxon>Bacteria</taxon>
        <taxon>Bacillati</taxon>
        <taxon>Bacillota</taxon>
        <taxon>Bacilli</taxon>
        <taxon>Bacillales</taxon>
        <taxon>Paenibacillaceae</taxon>
        <taxon>Thermobacillus</taxon>
    </lineage>
</organism>
<dbReference type="PROSITE" id="PS50112">
    <property type="entry name" value="PAS"/>
    <property type="match status" value="1"/>
</dbReference>
<dbReference type="Pfam" id="PF13426">
    <property type="entry name" value="PAS_9"/>
    <property type="match status" value="1"/>
</dbReference>
<sequence length="332" mass="38326">MNLALSYFLMLADAVIITDTHHKIVEVNKKFEEVTGYKRDMIVGLQAGILKSGLTPKKTYTQMKKELGPKNPWSGVFINRKRNKELWHSYITITPIELEDQWYYVGVFRDLGQISDGVYVSENRKSKIQNEILRVLAFSCEIRDPGIEEHLDRVQDFTNKFLRYHNETHGLSLSEEYILQITNASIMHDIGKSGIPEGILYKPGKLTRYERRIIEMHPLIGVDILNKILNELDDELFRQEIHISKSIVEYHHEKWDGSGYPHGLKGNEIPFEAQVVSIVDVYDALTSRRAYKEAWSKEKATDYLVKQKGISFNPELVDSFVDMVTSCKEASL</sequence>
<name>L0ECP1_THECK</name>
<dbReference type="eggNOG" id="COG3437">
    <property type="taxonomic scope" value="Bacteria"/>
</dbReference>
<protein>
    <submittedName>
        <fullName evidence="3">PAS domain S-box</fullName>
    </submittedName>
</protein>
<dbReference type="PANTHER" id="PTHR45228">
    <property type="entry name" value="CYCLIC DI-GMP PHOSPHODIESTERASE TM_0186-RELATED"/>
    <property type="match status" value="1"/>
</dbReference>
<evidence type="ECO:0000313" key="3">
    <source>
        <dbReference type="EMBL" id="AGA56920.1"/>
    </source>
</evidence>
<gene>
    <name evidence="3" type="ordered locus">Theco_0717</name>
</gene>
<evidence type="ECO:0000313" key="4">
    <source>
        <dbReference type="Proteomes" id="UP000010795"/>
    </source>
</evidence>
<evidence type="ECO:0000259" key="1">
    <source>
        <dbReference type="PROSITE" id="PS50112"/>
    </source>
</evidence>
<dbReference type="CDD" id="cd00130">
    <property type="entry name" value="PAS"/>
    <property type="match status" value="1"/>
</dbReference>
<dbReference type="KEGG" id="tco:Theco_0717"/>
<dbReference type="AlphaFoldDB" id="L0ECP1"/>
<dbReference type="SMART" id="SM00471">
    <property type="entry name" value="HDc"/>
    <property type="match status" value="1"/>
</dbReference>
<dbReference type="RefSeq" id="WP_015253683.1">
    <property type="nucleotide sequence ID" value="NC_019897.1"/>
</dbReference>
<dbReference type="SUPFAM" id="SSF55785">
    <property type="entry name" value="PYP-like sensor domain (PAS domain)"/>
    <property type="match status" value="1"/>
</dbReference>
<dbReference type="CDD" id="cd00077">
    <property type="entry name" value="HDc"/>
    <property type="match status" value="1"/>
</dbReference>
<dbReference type="InterPro" id="IPR035965">
    <property type="entry name" value="PAS-like_dom_sf"/>
</dbReference>
<dbReference type="EMBL" id="CP003255">
    <property type="protein sequence ID" value="AGA56920.1"/>
    <property type="molecule type" value="Genomic_DNA"/>
</dbReference>
<evidence type="ECO:0000259" key="2">
    <source>
        <dbReference type="PROSITE" id="PS51832"/>
    </source>
</evidence>
<accession>L0ECP1</accession>
<feature type="domain" description="PAS" evidence="1">
    <location>
        <begin position="1"/>
        <end position="44"/>
    </location>
</feature>
<dbReference type="PROSITE" id="PS51832">
    <property type="entry name" value="HD_GYP"/>
    <property type="match status" value="1"/>
</dbReference>
<dbReference type="Gene3D" id="1.10.3210.10">
    <property type="entry name" value="Hypothetical protein af1432"/>
    <property type="match status" value="1"/>
</dbReference>
<dbReference type="STRING" id="717605.Theco_0717"/>
<dbReference type="HOGENOM" id="CLU_902064_0_0_9"/>
<feature type="domain" description="HD-GYP" evidence="2">
    <location>
        <begin position="125"/>
        <end position="332"/>
    </location>
</feature>
<dbReference type="Proteomes" id="UP000010795">
    <property type="component" value="Chromosome"/>
</dbReference>
<dbReference type="Gene3D" id="3.30.450.20">
    <property type="entry name" value="PAS domain"/>
    <property type="match status" value="1"/>
</dbReference>
<dbReference type="InterPro" id="IPR000014">
    <property type="entry name" value="PAS"/>
</dbReference>
<dbReference type="InterPro" id="IPR052020">
    <property type="entry name" value="Cyclic_di-GMP/3'3'-cGAMP_PDE"/>
</dbReference>
<dbReference type="SUPFAM" id="SSF109604">
    <property type="entry name" value="HD-domain/PDEase-like"/>
    <property type="match status" value="1"/>
</dbReference>
<proteinExistence type="predicted"/>